<comment type="similarity">
    <text evidence="1 3 5">Belongs to the GrpE family.</text>
</comment>
<evidence type="ECO:0000313" key="8">
    <source>
        <dbReference type="Proteomes" id="UP000251634"/>
    </source>
</evidence>
<dbReference type="PRINTS" id="PR00773">
    <property type="entry name" value="GRPEPROTEIN"/>
</dbReference>
<dbReference type="PROSITE" id="PS01071">
    <property type="entry name" value="GRPE"/>
    <property type="match status" value="1"/>
</dbReference>
<dbReference type="CDD" id="cd00446">
    <property type="entry name" value="GrpE"/>
    <property type="match status" value="1"/>
</dbReference>
<proteinExistence type="inferred from homology"/>
<accession>A0A329TI97</accession>
<comment type="function">
    <text evidence="3 4">Participates actively in the response to hyperosmotic and heat shock by preventing the aggregation of stress-denatured proteins, in association with DnaK and GrpE. It is the nucleotide exchange factor for DnaK and may function as a thermosensor. Unfolded proteins bind initially to DnaJ; upon interaction with the DnaJ-bound protein, DnaK hydrolyzes its bound ATP, resulting in the formation of a stable complex. GrpE releases ADP from DnaK; ATP binding to DnaK triggers the release of the substrate protein, thus completing the reaction cycle. Several rounds of ATP-dependent interactions between DnaJ, DnaK and GrpE are required for fully efficient folding.</text>
</comment>
<keyword evidence="3 4" id="KW-0346">Stress response</keyword>
<evidence type="ECO:0000256" key="1">
    <source>
        <dbReference type="ARBA" id="ARBA00009054"/>
    </source>
</evidence>
<reference evidence="7 8" key="1">
    <citation type="submission" date="2018-02" db="EMBL/GenBank/DDBJ databases">
        <title>Complete genome sequencing of Faecalibacterium prausnitzii strains isolated from the human gut.</title>
        <authorList>
            <person name="Fitzgerald B.C."/>
            <person name="Shkoporov A.N."/>
            <person name="Ross P.R."/>
            <person name="Hill C."/>
        </authorList>
    </citation>
    <scope>NUCLEOTIDE SEQUENCE [LARGE SCALE GENOMIC DNA]</scope>
    <source>
        <strain evidence="7 8">APC942/8-14-2</strain>
    </source>
</reference>
<dbReference type="Pfam" id="PF01025">
    <property type="entry name" value="GrpE"/>
    <property type="match status" value="1"/>
</dbReference>
<evidence type="ECO:0000256" key="4">
    <source>
        <dbReference type="RuleBase" id="RU000639"/>
    </source>
</evidence>
<feature type="compositionally biased region" description="Low complexity" evidence="6">
    <location>
        <begin position="15"/>
        <end position="36"/>
    </location>
</feature>
<evidence type="ECO:0000256" key="2">
    <source>
        <dbReference type="ARBA" id="ARBA00023186"/>
    </source>
</evidence>
<dbReference type="Proteomes" id="UP000251634">
    <property type="component" value="Unassembled WGS sequence"/>
</dbReference>
<dbReference type="SUPFAM" id="SSF58014">
    <property type="entry name" value="Coiled-coil domain of nucleotide exchange factor GrpE"/>
    <property type="match status" value="1"/>
</dbReference>
<dbReference type="InterPro" id="IPR009012">
    <property type="entry name" value="GrpE_head"/>
</dbReference>
<evidence type="ECO:0000256" key="6">
    <source>
        <dbReference type="SAM" id="MobiDB-lite"/>
    </source>
</evidence>
<evidence type="ECO:0000256" key="3">
    <source>
        <dbReference type="HAMAP-Rule" id="MF_01151"/>
    </source>
</evidence>
<keyword evidence="2 3" id="KW-0143">Chaperone</keyword>
<dbReference type="GO" id="GO:0000774">
    <property type="term" value="F:adenyl-nucleotide exchange factor activity"/>
    <property type="evidence" value="ECO:0007669"/>
    <property type="project" value="InterPro"/>
</dbReference>
<dbReference type="GO" id="GO:0006457">
    <property type="term" value="P:protein folding"/>
    <property type="evidence" value="ECO:0007669"/>
    <property type="project" value="InterPro"/>
</dbReference>
<dbReference type="InterPro" id="IPR013805">
    <property type="entry name" value="GrpE_CC"/>
</dbReference>
<evidence type="ECO:0000256" key="5">
    <source>
        <dbReference type="RuleBase" id="RU004478"/>
    </source>
</evidence>
<evidence type="ECO:0000313" key="7">
    <source>
        <dbReference type="EMBL" id="RAW49487.1"/>
    </source>
</evidence>
<dbReference type="PANTHER" id="PTHR21237:SF23">
    <property type="entry name" value="GRPE PROTEIN HOMOLOG, MITOCHONDRIAL"/>
    <property type="match status" value="1"/>
</dbReference>
<feature type="compositionally biased region" description="Basic and acidic residues" evidence="6">
    <location>
        <begin position="1"/>
        <end position="10"/>
    </location>
</feature>
<dbReference type="GO" id="GO:0051082">
    <property type="term" value="F:unfolded protein binding"/>
    <property type="evidence" value="ECO:0007669"/>
    <property type="project" value="TreeGrafter"/>
</dbReference>
<feature type="region of interest" description="Disordered" evidence="6">
    <location>
        <begin position="1"/>
        <end position="55"/>
    </location>
</feature>
<sequence>MSEETKKTVEETPAEEPNTAPQAEPEAAPEETAAAPETDEAEKTDGKKKEGFFNKKARELEAVKAKLDAAEKNANQAKDQLLRMAAEYENYRKRSTREADQKFNDGISFAVNQIIPILDTLDMAANAPTTDENYKKGVMMTLDKAAKALAALHVEEIEALGKPFDPNFMNAVQQIPAPDGQESGTVITVYQKGYKLGDKIVRHATVVVAE</sequence>
<comment type="subcellular location">
    <subcellularLocation>
        <location evidence="3">Cytoplasm</location>
    </subcellularLocation>
</comment>
<comment type="subunit">
    <text evidence="3">Homodimer.</text>
</comment>
<feature type="compositionally biased region" description="Basic and acidic residues" evidence="6">
    <location>
        <begin position="41"/>
        <end position="55"/>
    </location>
</feature>
<dbReference type="GO" id="GO:0005737">
    <property type="term" value="C:cytoplasm"/>
    <property type="evidence" value="ECO:0007669"/>
    <property type="project" value="UniProtKB-SubCell"/>
</dbReference>
<organism evidence="7 8">
    <name type="scientific">Faecalibacterium prausnitzii</name>
    <dbReference type="NCBI Taxonomy" id="853"/>
    <lineage>
        <taxon>Bacteria</taxon>
        <taxon>Bacillati</taxon>
        <taxon>Bacillota</taxon>
        <taxon>Clostridia</taxon>
        <taxon>Eubacteriales</taxon>
        <taxon>Oscillospiraceae</taxon>
        <taxon>Faecalibacterium</taxon>
    </lineage>
</organism>
<keyword evidence="3" id="KW-0963">Cytoplasm</keyword>
<dbReference type="RefSeq" id="WP_022256749.1">
    <property type="nucleotide sequence ID" value="NZ_DAWEON010000023.1"/>
</dbReference>
<dbReference type="SUPFAM" id="SSF51064">
    <property type="entry name" value="Head domain of nucleotide exchange factor GrpE"/>
    <property type="match status" value="1"/>
</dbReference>
<gene>
    <name evidence="3 7" type="primary">grpE</name>
    <name evidence="7" type="ORF">C4N25_08250</name>
</gene>
<protein>
    <recommendedName>
        <fullName evidence="3 4">Protein GrpE</fullName>
    </recommendedName>
    <alternativeName>
        <fullName evidence="3">HSP-70 cofactor</fullName>
    </alternativeName>
</protein>
<comment type="caution">
    <text evidence="7">The sequence shown here is derived from an EMBL/GenBank/DDBJ whole genome shotgun (WGS) entry which is preliminary data.</text>
</comment>
<dbReference type="GO" id="GO:0042803">
    <property type="term" value="F:protein homodimerization activity"/>
    <property type="evidence" value="ECO:0007669"/>
    <property type="project" value="InterPro"/>
</dbReference>
<dbReference type="HAMAP" id="MF_01151">
    <property type="entry name" value="GrpE"/>
    <property type="match status" value="1"/>
</dbReference>
<dbReference type="PANTHER" id="PTHR21237">
    <property type="entry name" value="GRPE PROTEIN"/>
    <property type="match status" value="1"/>
</dbReference>
<dbReference type="EMBL" id="PRKZ01000005">
    <property type="protein sequence ID" value="RAW49487.1"/>
    <property type="molecule type" value="Genomic_DNA"/>
</dbReference>
<dbReference type="AlphaFoldDB" id="A0A329TI97"/>
<dbReference type="InterPro" id="IPR000740">
    <property type="entry name" value="GrpE"/>
</dbReference>
<name>A0A329TI97_9FIRM</name>
<dbReference type="Gene3D" id="2.30.22.10">
    <property type="entry name" value="Head domain of nucleotide exchange factor GrpE"/>
    <property type="match status" value="1"/>
</dbReference>
<dbReference type="Gene3D" id="3.90.20.20">
    <property type="match status" value="1"/>
</dbReference>
<dbReference type="GO" id="GO:0051087">
    <property type="term" value="F:protein-folding chaperone binding"/>
    <property type="evidence" value="ECO:0007669"/>
    <property type="project" value="InterPro"/>
</dbReference>